<comment type="subunit">
    <text evidence="3 8">Homodimer and heterodimers.</text>
</comment>
<dbReference type="InterPro" id="IPR045009">
    <property type="entry name" value="CASPL-5"/>
</dbReference>
<name>A0ABD0Z2E9_CARAN</name>
<keyword evidence="6 8" id="KW-1133">Transmembrane helix</keyword>
<protein>
    <recommendedName>
        <fullName evidence="8">CASP-like protein</fullName>
    </recommendedName>
</protein>
<comment type="similarity">
    <text evidence="2 8">Belongs to the Casparian strip membrane proteins (CASP) family.</text>
</comment>
<dbReference type="GO" id="GO:0005886">
    <property type="term" value="C:plasma membrane"/>
    <property type="evidence" value="ECO:0007669"/>
    <property type="project" value="UniProtKB-SubCell"/>
</dbReference>
<evidence type="ECO:0000313" key="11">
    <source>
        <dbReference type="Proteomes" id="UP001558713"/>
    </source>
</evidence>
<dbReference type="Proteomes" id="UP001558713">
    <property type="component" value="Unassembled WGS sequence"/>
</dbReference>
<evidence type="ECO:0000256" key="7">
    <source>
        <dbReference type="ARBA" id="ARBA00023136"/>
    </source>
</evidence>
<evidence type="ECO:0000256" key="3">
    <source>
        <dbReference type="ARBA" id="ARBA00011489"/>
    </source>
</evidence>
<organism evidence="10 11">
    <name type="scientific">Cardamine amara subsp. amara</name>
    <dbReference type="NCBI Taxonomy" id="228776"/>
    <lineage>
        <taxon>Eukaryota</taxon>
        <taxon>Viridiplantae</taxon>
        <taxon>Streptophyta</taxon>
        <taxon>Embryophyta</taxon>
        <taxon>Tracheophyta</taxon>
        <taxon>Spermatophyta</taxon>
        <taxon>Magnoliopsida</taxon>
        <taxon>eudicotyledons</taxon>
        <taxon>Gunneridae</taxon>
        <taxon>Pentapetalae</taxon>
        <taxon>rosids</taxon>
        <taxon>malvids</taxon>
        <taxon>Brassicales</taxon>
        <taxon>Brassicaceae</taxon>
        <taxon>Cardamineae</taxon>
        <taxon>Cardamine</taxon>
    </lineage>
</organism>
<dbReference type="Pfam" id="PF04535">
    <property type="entry name" value="CASP_dom"/>
    <property type="match status" value="1"/>
</dbReference>
<feature type="domain" description="Casparian strip membrane protein" evidence="9">
    <location>
        <begin position="17"/>
        <end position="141"/>
    </location>
</feature>
<evidence type="ECO:0000256" key="1">
    <source>
        <dbReference type="ARBA" id="ARBA00004651"/>
    </source>
</evidence>
<evidence type="ECO:0000256" key="5">
    <source>
        <dbReference type="ARBA" id="ARBA00022692"/>
    </source>
</evidence>
<proteinExistence type="inferred from homology"/>
<evidence type="ECO:0000256" key="6">
    <source>
        <dbReference type="ARBA" id="ARBA00022989"/>
    </source>
</evidence>
<feature type="transmembrane region" description="Helical" evidence="8">
    <location>
        <begin position="131"/>
        <end position="151"/>
    </location>
</feature>
<dbReference type="PANTHER" id="PTHR32021:SF30">
    <property type="entry name" value="CASP-LIKE PROTEIN 5C1"/>
    <property type="match status" value="1"/>
</dbReference>
<feature type="transmembrane region" description="Helical" evidence="8">
    <location>
        <begin position="20"/>
        <end position="41"/>
    </location>
</feature>
<dbReference type="PANTHER" id="PTHR32021">
    <property type="entry name" value="CASP-LIKE PROTEIN 5B3"/>
    <property type="match status" value="1"/>
</dbReference>
<feature type="transmembrane region" description="Helical" evidence="8">
    <location>
        <begin position="99"/>
        <end position="119"/>
    </location>
</feature>
<keyword evidence="5 8" id="KW-0812">Transmembrane</keyword>
<dbReference type="EMBL" id="JBANAX010000911">
    <property type="protein sequence ID" value="KAL1188883.1"/>
    <property type="molecule type" value="Genomic_DNA"/>
</dbReference>
<dbReference type="AlphaFoldDB" id="A0ABD0Z2E9"/>
<evidence type="ECO:0000256" key="4">
    <source>
        <dbReference type="ARBA" id="ARBA00022475"/>
    </source>
</evidence>
<accession>A0ABD0Z2E9</accession>
<reference evidence="10 11" key="1">
    <citation type="submission" date="2024-04" db="EMBL/GenBank/DDBJ databases">
        <title>Genome assembly C_amara_ONT_v2.</title>
        <authorList>
            <person name="Yant L."/>
            <person name="Moore C."/>
            <person name="Slenker M."/>
        </authorList>
    </citation>
    <scope>NUCLEOTIDE SEQUENCE [LARGE SCALE GENOMIC DNA]</scope>
    <source>
        <tissue evidence="10">Leaf</tissue>
    </source>
</reference>
<feature type="transmembrane region" description="Helical" evidence="8">
    <location>
        <begin position="53"/>
        <end position="79"/>
    </location>
</feature>
<evidence type="ECO:0000259" key="9">
    <source>
        <dbReference type="Pfam" id="PF04535"/>
    </source>
</evidence>
<gene>
    <name evidence="10" type="ORF">V5N11_000998</name>
</gene>
<comment type="caution">
    <text evidence="10">The sequence shown here is derived from an EMBL/GenBank/DDBJ whole genome shotgun (WGS) entry which is preliminary data.</text>
</comment>
<keyword evidence="7 8" id="KW-0472">Membrane</keyword>
<keyword evidence="11" id="KW-1185">Reference proteome</keyword>
<evidence type="ECO:0000313" key="10">
    <source>
        <dbReference type="EMBL" id="KAL1188883.1"/>
    </source>
</evidence>
<dbReference type="InterPro" id="IPR006702">
    <property type="entry name" value="CASP_dom"/>
</dbReference>
<sequence>MITKAPFMEMARTASFGTSLSFVLRLGQTLFSSASLFFMCFDDEEDFYAYTAFCYIVIVMGLVTPWSVMLALIEAYSIIVQKLPMQATVVSVIVFGDFVLSYLSLGGACSTASVAELLIDAGEKQCDRYKLSATMAFLSSFLSFASAFFNFRLLPSLISH</sequence>
<keyword evidence="4 8" id="KW-1003">Cell membrane</keyword>
<evidence type="ECO:0000256" key="2">
    <source>
        <dbReference type="ARBA" id="ARBA00007651"/>
    </source>
</evidence>
<comment type="subcellular location">
    <subcellularLocation>
        <location evidence="1 8">Cell membrane</location>
        <topology evidence="1 8">Multi-pass membrane protein</topology>
    </subcellularLocation>
</comment>
<evidence type="ECO:0000256" key="8">
    <source>
        <dbReference type="RuleBase" id="RU361233"/>
    </source>
</evidence>